<keyword evidence="1" id="KW-1133">Transmembrane helix</keyword>
<feature type="transmembrane region" description="Helical" evidence="1">
    <location>
        <begin position="20"/>
        <end position="40"/>
    </location>
</feature>
<sequence>MFTSKQFISLKKTILMPMRYDTWMAIASLALHVMFVIYINSLYLALTRPLAIGATIAQPWNMMIIGMFLFGIPGFGLAGVAYMLAKGLARKLEVRKATSMIIIAQGIVLMVGMVNAGSVEKVMNDYYVEVLTNRGEAYLFNIIPQIFMLASLPLIGVGAHLYTVKPKQQRFKSSL</sequence>
<keyword evidence="1" id="KW-0812">Transmembrane</keyword>
<organism evidence="2 3">
    <name type="scientific">Candidatus Nitrosocaldus cavascurensis</name>
    <dbReference type="NCBI Taxonomy" id="2058097"/>
    <lineage>
        <taxon>Archaea</taxon>
        <taxon>Nitrososphaerota</taxon>
        <taxon>Nitrososphaeria</taxon>
        <taxon>Candidatus Nitrosocaldales</taxon>
        <taxon>Candidatus Nitrosocaldaceae</taxon>
        <taxon>Candidatus Nitrosocaldus</taxon>
    </lineage>
</organism>
<evidence type="ECO:0000313" key="3">
    <source>
        <dbReference type="Proteomes" id="UP000236248"/>
    </source>
</evidence>
<gene>
    <name evidence="2" type="ORF">NCAV_1224</name>
</gene>
<dbReference type="KEGG" id="ncv:NCAV_1224"/>
<reference evidence="3" key="1">
    <citation type="submission" date="2018-01" db="EMBL/GenBank/DDBJ databases">
        <authorList>
            <person name="Kerou L M."/>
        </authorList>
    </citation>
    <scope>NUCLEOTIDE SEQUENCE [LARGE SCALE GENOMIC DNA]</scope>
    <source>
        <strain evidence="3">SCU2</strain>
    </source>
</reference>
<evidence type="ECO:0000256" key="1">
    <source>
        <dbReference type="SAM" id="Phobius"/>
    </source>
</evidence>
<feature type="transmembrane region" description="Helical" evidence="1">
    <location>
        <begin position="138"/>
        <end position="162"/>
    </location>
</feature>
<feature type="transmembrane region" description="Helical" evidence="1">
    <location>
        <begin position="60"/>
        <end position="85"/>
    </location>
</feature>
<dbReference type="AlphaFoldDB" id="A0A2K5ARW8"/>
<protein>
    <submittedName>
        <fullName evidence="2">Uncharacterized protein</fullName>
    </submittedName>
</protein>
<accession>A0A2K5ARW8</accession>
<dbReference type="Proteomes" id="UP000236248">
    <property type="component" value="Chromosome NCAV"/>
</dbReference>
<feature type="transmembrane region" description="Helical" evidence="1">
    <location>
        <begin position="97"/>
        <end position="118"/>
    </location>
</feature>
<dbReference type="EMBL" id="LT981265">
    <property type="protein sequence ID" value="SPC34391.1"/>
    <property type="molecule type" value="Genomic_DNA"/>
</dbReference>
<proteinExistence type="predicted"/>
<keyword evidence="3" id="KW-1185">Reference proteome</keyword>
<keyword evidence="1" id="KW-0472">Membrane</keyword>
<name>A0A2K5ARW8_9ARCH</name>
<evidence type="ECO:0000313" key="2">
    <source>
        <dbReference type="EMBL" id="SPC34391.1"/>
    </source>
</evidence>